<organism evidence="3 4">
    <name type="scientific">Helobdella robusta</name>
    <name type="common">Californian leech</name>
    <dbReference type="NCBI Taxonomy" id="6412"/>
    <lineage>
        <taxon>Eukaryota</taxon>
        <taxon>Metazoa</taxon>
        <taxon>Spiralia</taxon>
        <taxon>Lophotrochozoa</taxon>
        <taxon>Annelida</taxon>
        <taxon>Clitellata</taxon>
        <taxon>Hirudinea</taxon>
        <taxon>Rhynchobdellida</taxon>
        <taxon>Glossiphoniidae</taxon>
        <taxon>Helobdella</taxon>
    </lineage>
</organism>
<evidence type="ECO:0000313" key="4">
    <source>
        <dbReference type="Proteomes" id="UP000015101"/>
    </source>
</evidence>
<evidence type="ECO:0000256" key="1">
    <source>
        <dbReference type="SAM" id="SignalP"/>
    </source>
</evidence>
<dbReference type="CTD" id="20206195"/>
<dbReference type="EMBL" id="KB097222">
    <property type="protein sequence ID" value="ESN98111.1"/>
    <property type="molecule type" value="Genomic_DNA"/>
</dbReference>
<feature type="signal peptide" evidence="1">
    <location>
        <begin position="1"/>
        <end position="22"/>
    </location>
</feature>
<keyword evidence="4" id="KW-1185">Reference proteome</keyword>
<reference evidence="4" key="1">
    <citation type="submission" date="2012-12" db="EMBL/GenBank/DDBJ databases">
        <authorList>
            <person name="Hellsten U."/>
            <person name="Grimwood J."/>
            <person name="Chapman J.A."/>
            <person name="Shapiro H."/>
            <person name="Aerts A."/>
            <person name="Otillar R.P."/>
            <person name="Terry A.Y."/>
            <person name="Boore J.L."/>
            <person name="Simakov O."/>
            <person name="Marletaz F."/>
            <person name="Cho S.-J."/>
            <person name="Edsinger-Gonzales E."/>
            <person name="Havlak P."/>
            <person name="Kuo D.-H."/>
            <person name="Larsson T."/>
            <person name="Lv J."/>
            <person name="Arendt D."/>
            <person name="Savage R."/>
            <person name="Osoegawa K."/>
            <person name="de Jong P."/>
            <person name="Lindberg D.R."/>
            <person name="Seaver E.C."/>
            <person name="Weisblat D.A."/>
            <person name="Putnam N.H."/>
            <person name="Grigoriev I.V."/>
            <person name="Rokhsar D.S."/>
        </authorList>
    </citation>
    <scope>NUCLEOTIDE SEQUENCE</scope>
</reference>
<dbReference type="Proteomes" id="UP000015101">
    <property type="component" value="Unassembled WGS sequence"/>
</dbReference>
<gene>
    <name evidence="3" type="primary">20206195</name>
    <name evidence="2" type="ORF">HELRODRAFT_177349</name>
</gene>
<name>T1FBJ6_HELRO</name>
<dbReference type="GeneID" id="20206195"/>
<dbReference type="KEGG" id="hro:HELRODRAFT_177349"/>
<reference evidence="3" key="3">
    <citation type="submission" date="2015-06" db="UniProtKB">
        <authorList>
            <consortium name="EnsemblMetazoa"/>
        </authorList>
    </citation>
    <scope>IDENTIFICATION</scope>
</reference>
<sequence length="230" mass="26058">MSADVFNYILAIIIFAVGQLDGAELSYKCPELGVVCFATFGPDVLIRHVGHASLICSSISPNLKILTDERVKDDFFLEFIAANKMNNTKIIITGESISRREQRQTIDRKTKCLLPARYFLKDSTKYQCNDLKTEIAVVCQKATYDECKEACELTQYCEGFYIDGTSCIGYSNLSYDDDVDNETRKTRETEFVKLYRLDRLIEKTDSCFSDIKTTSPPSKEVYLNGNCIVS</sequence>
<dbReference type="HOGENOM" id="CLU_1205931_0_0_1"/>
<keyword evidence="1" id="KW-0732">Signal</keyword>
<dbReference type="RefSeq" id="XP_009023804.1">
    <property type="nucleotide sequence ID" value="XM_009025556.1"/>
</dbReference>
<evidence type="ECO:0008006" key="5">
    <source>
        <dbReference type="Google" id="ProtNLM"/>
    </source>
</evidence>
<evidence type="ECO:0000313" key="2">
    <source>
        <dbReference type="EMBL" id="ESN98111.1"/>
    </source>
</evidence>
<evidence type="ECO:0000313" key="3">
    <source>
        <dbReference type="EnsemblMetazoa" id="HelroP177349"/>
    </source>
</evidence>
<reference evidence="2 4" key="2">
    <citation type="journal article" date="2013" name="Nature">
        <title>Insights into bilaterian evolution from three spiralian genomes.</title>
        <authorList>
            <person name="Simakov O."/>
            <person name="Marletaz F."/>
            <person name="Cho S.J."/>
            <person name="Edsinger-Gonzales E."/>
            <person name="Havlak P."/>
            <person name="Hellsten U."/>
            <person name="Kuo D.H."/>
            <person name="Larsson T."/>
            <person name="Lv J."/>
            <person name="Arendt D."/>
            <person name="Savage R."/>
            <person name="Osoegawa K."/>
            <person name="de Jong P."/>
            <person name="Grimwood J."/>
            <person name="Chapman J.A."/>
            <person name="Shapiro H."/>
            <person name="Aerts A."/>
            <person name="Otillar R.P."/>
            <person name="Terry A.Y."/>
            <person name="Boore J.L."/>
            <person name="Grigoriev I.V."/>
            <person name="Lindberg D.R."/>
            <person name="Seaver E.C."/>
            <person name="Weisblat D.A."/>
            <person name="Putnam N.H."/>
            <person name="Rokhsar D.S."/>
        </authorList>
    </citation>
    <scope>NUCLEOTIDE SEQUENCE</scope>
</reference>
<dbReference type="AlphaFoldDB" id="T1FBJ6"/>
<dbReference type="EnsemblMetazoa" id="HelroT177349">
    <property type="protein sequence ID" value="HelroP177349"/>
    <property type="gene ID" value="HelroG177349"/>
</dbReference>
<accession>T1FBJ6</accession>
<feature type="chain" id="PRO_5010980435" description="Apple domain-containing protein" evidence="1">
    <location>
        <begin position="23"/>
        <end position="230"/>
    </location>
</feature>
<dbReference type="EMBL" id="AMQM01006017">
    <property type="status" value="NOT_ANNOTATED_CDS"/>
    <property type="molecule type" value="Genomic_DNA"/>
</dbReference>
<dbReference type="InParanoid" id="T1FBJ6"/>
<proteinExistence type="predicted"/>
<protein>
    <recommendedName>
        <fullName evidence="5">Apple domain-containing protein</fullName>
    </recommendedName>
</protein>